<dbReference type="UniPathway" id="UPA00666"/>
<organism evidence="11 12">
    <name type="scientific">Pararhodobacter marinus</name>
    <dbReference type="NCBI Taxonomy" id="2184063"/>
    <lineage>
        <taxon>Bacteria</taxon>
        <taxon>Pseudomonadati</taxon>
        <taxon>Pseudomonadota</taxon>
        <taxon>Alphaproteobacteria</taxon>
        <taxon>Rhodobacterales</taxon>
        <taxon>Paracoccaceae</taxon>
        <taxon>Pararhodobacter</taxon>
    </lineage>
</organism>
<dbReference type="EC" id="2.3.1.269" evidence="9"/>
<evidence type="ECO:0000256" key="6">
    <source>
        <dbReference type="ARBA" id="ARBA00022989"/>
    </source>
</evidence>
<evidence type="ECO:0000256" key="3">
    <source>
        <dbReference type="ARBA" id="ARBA00022475"/>
    </source>
</evidence>
<evidence type="ECO:0000256" key="4">
    <source>
        <dbReference type="ARBA" id="ARBA00022679"/>
    </source>
</evidence>
<evidence type="ECO:0000313" key="12">
    <source>
        <dbReference type="Proteomes" id="UP000244940"/>
    </source>
</evidence>
<dbReference type="CDD" id="cd07571">
    <property type="entry name" value="ALP_N-acyl_transferase"/>
    <property type="match status" value="1"/>
</dbReference>
<evidence type="ECO:0000256" key="8">
    <source>
        <dbReference type="ARBA" id="ARBA00023315"/>
    </source>
</evidence>
<dbReference type="RefSeq" id="WP_109533130.1">
    <property type="nucleotide sequence ID" value="NZ_QEYD01000005.1"/>
</dbReference>
<dbReference type="AlphaFoldDB" id="A0A2U2CB66"/>
<keyword evidence="6 9" id="KW-1133">Transmembrane helix</keyword>
<evidence type="ECO:0000259" key="10">
    <source>
        <dbReference type="PROSITE" id="PS50263"/>
    </source>
</evidence>
<dbReference type="GO" id="GO:0005886">
    <property type="term" value="C:plasma membrane"/>
    <property type="evidence" value="ECO:0007669"/>
    <property type="project" value="UniProtKB-SubCell"/>
</dbReference>
<dbReference type="NCBIfam" id="TIGR00546">
    <property type="entry name" value="lnt"/>
    <property type="match status" value="1"/>
</dbReference>
<keyword evidence="8 9" id="KW-0012">Acyltransferase</keyword>
<dbReference type="PANTHER" id="PTHR38686">
    <property type="entry name" value="APOLIPOPROTEIN N-ACYLTRANSFERASE"/>
    <property type="match status" value="1"/>
</dbReference>
<dbReference type="Proteomes" id="UP000244940">
    <property type="component" value="Unassembled WGS sequence"/>
</dbReference>
<feature type="transmembrane region" description="Helical" evidence="9">
    <location>
        <begin position="155"/>
        <end position="179"/>
    </location>
</feature>
<dbReference type="EMBL" id="QEYD01000005">
    <property type="protein sequence ID" value="PWE29081.1"/>
    <property type="molecule type" value="Genomic_DNA"/>
</dbReference>
<sequence>MAQRLLPYLTALIAGALAASGQAPWGFWPLALAGMALILWITARAPGPAAVFRRALVAGLGQFLPVMVWIVDPFLVDAATTAWMAPFALLLMAGGMALFWAVPLWIAARSSNRPRARIWRGALALVAFEALRGILFTGFPWALSGHVWIGTPVDQIAALGGPLLLSALTLSLAAALAGAAIRAGQGDWRRAALALLLAPLALGGTWAWGSQRLAQPLPEGPGQILRLVQANVPQDLKWRYDLVRPFFERHLDLSAAPADPALGASPDLVLWPETSAPFLLDRPGDGLQMIAAASQVPSVIGIQRRNEAGQYFNTLALIDTEGAVQAIYDKHHLVPFGEYVPLIGDWAARQGWGGLAAQVLSGYTPGPGPELMDLGPAGRALPLICYEAVFPRNLRGTERPDWLLQSTNDAWFGERIGPFQHFAQARLRAIETGLPLARVANTGISAMVDARGRVTAALPMGQMGALDAALPGALPPTPYARTGDLPWYAGLSLAMALMLAAPRLRRRRARAGRDKSDR</sequence>
<keyword evidence="4 9" id="KW-0808">Transferase</keyword>
<comment type="catalytic activity">
    <reaction evidence="9">
        <text>N-terminal S-1,2-diacyl-sn-glyceryl-L-cysteinyl-[lipoprotein] + a glycerophospholipid = N-acyl-S-1,2-diacyl-sn-glyceryl-L-cysteinyl-[lipoprotein] + a 2-acyl-sn-glycero-3-phospholipid + H(+)</text>
        <dbReference type="Rhea" id="RHEA:48228"/>
        <dbReference type="Rhea" id="RHEA-COMP:14681"/>
        <dbReference type="Rhea" id="RHEA-COMP:14684"/>
        <dbReference type="ChEBI" id="CHEBI:15378"/>
        <dbReference type="ChEBI" id="CHEBI:136912"/>
        <dbReference type="ChEBI" id="CHEBI:140656"/>
        <dbReference type="ChEBI" id="CHEBI:140657"/>
        <dbReference type="ChEBI" id="CHEBI:140660"/>
        <dbReference type="EC" id="2.3.1.269"/>
    </reaction>
</comment>
<protein>
    <recommendedName>
        <fullName evidence="9">Apolipoprotein N-acyltransferase</fullName>
        <shortName evidence="9">ALP N-acyltransferase</shortName>
        <ecNumber evidence="9">2.3.1.269</ecNumber>
    </recommendedName>
</protein>
<feature type="transmembrane region" description="Helical" evidence="9">
    <location>
        <begin position="485"/>
        <end position="504"/>
    </location>
</feature>
<feature type="transmembrane region" description="Helical" evidence="9">
    <location>
        <begin position="118"/>
        <end position="143"/>
    </location>
</feature>
<dbReference type="OrthoDB" id="9804277at2"/>
<evidence type="ECO:0000256" key="7">
    <source>
        <dbReference type="ARBA" id="ARBA00023136"/>
    </source>
</evidence>
<dbReference type="GO" id="GO:0016410">
    <property type="term" value="F:N-acyltransferase activity"/>
    <property type="evidence" value="ECO:0007669"/>
    <property type="project" value="UniProtKB-UniRule"/>
</dbReference>
<evidence type="ECO:0000256" key="2">
    <source>
        <dbReference type="ARBA" id="ARBA00010065"/>
    </source>
</evidence>
<keyword evidence="12" id="KW-1185">Reference proteome</keyword>
<feature type="transmembrane region" description="Helical" evidence="9">
    <location>
        <begin position="55"/>
        <end position="71"/>
    </location>
</feature>
<gene>
    <name evidence="9 11" type="primary">lnt</name>
    <name evidence="11" type="ORF">C4N9_09710</name>
</gene>
<dbReference type="PROSITE" id="PS50263">
    <property type="entry name" value="CN_HYDROLASE"/>
    <property type="match status" value="1"/>
</dbReference>
<name>A0A2U2CB66_9RHOB</name>
<dbReference type="GO" id="GO:0042158">
    <property type="term" value="P:lipoprotein biosynthetic process"/>
    <property type="evidence" value="ECO:0007669"/>
    <property type="project" value="UniProtKB-UniRule"/>
</dbReference>
<dbReference type="InterPro" id="IPR036526">
    <property type="entry name" value="C-N_Hydrolase_sf"/>
</dbReference>
<dbReference type="PANTHER" id="PTHR38686:SF1">
    <property type="entry name" value="APOLIPOPROTEIN N-ACYLTRANSFERASE"/>
    <property type="match status" value="1"/>
</dbReference>
<keyword evidence="7 9" id="KW-0472">Membrane</keyword>
<keyword evidence="3 9" id="KW-1003">Cell membrane</keyword>
<dbReference type="InterPro" id="IPR004563">
    <property type="entry name" value="Apolipo_AcylTrfase"/>
</dbReference>
<evidence type="ECO:0000256" key="5">
    <source>
        <dbReference type="ARBA" id="ARBA00022692"/>
    </source>
</evidence>
<feature type="domain" description="CN hydrolase" evidence="10">
    <location>
        <begin position="228"/>
        <end position="472"/>
    </location>
</feature>
<evidence type="ECO:0000256" key="9">
    <source>
        <dbReference type="HAMAP-Rule" id="MF_01148"/>
    </source>
</evidence>
<feature type="transmembrane region" description="Helical" evidence="9">
    <location>
        <begin position="191"/>
        <end position="209"/>
    </location>
</feature>
<dbReference type="GeneID" id="94365166"/>
<dbReference type="Pfam" id="PF20154">
    <property type="entry name" value="LNT_N"/>
    <property type="match status" value="1"/>
</dbReference>
<comment type="subcellular location">
    <subcellularLocation>
        <location evidence="1 9">Cell membrane</location>
        <topology evidence="1 9">Multi-pass membrane protein</topology>
    </subcellularLocation>
</comment>
<evidence type="ECO:0000256" key="1">
    <source>
        <dbReference type="ARBA" id="ARBA00004651"/>
    </source>
</evidence>
<comment type="caution">
    <text evidence="11">The sequence shown here is derived from an EMBL/GenBank/DDBJ whole genome shotgun (WGS) entry which is preliminary data.</text>
</comment>
<comment type="function">
    <text evidence="9">Catalyzes the phospholipid dependent N-acylation of the N-terminal cysteine of apolipoprotein, the last step in lipoprotein maturation.</text>
</comment>
<accession>A0A2U2CB66</accession>
<dbReference type="InterPro" id="IPR045378">
    <property type="entry name" value="LNT_N"/>
</dbReference>
<keyword evidence="5 9" id="KW-0812">Transmembrane</keyword>
<dbReference type="Gene3D" id="3.60.110.10">
    <property type="entry name" value="Carbon-nitrogen hydrolase"/>
    <property type="match status" value="1"/>
</dbReference>
<dbReference type="InterPro" id="IPR003010">
    <property type="entry name" value="C-N_Hydrolase"/>
</dbReference>
<dbReference type="SUPFAM" id="SSF56317">
    <property type="entry name" value="Carbon-nitrogen hydrolase"/>
    <property type="match status" value="1"/>
</dbReference>
<comment type="pathway">
    <text evidence="9">Protein modification; lipoprotein biosynthesis (N-acyl transfer).</text>
</comment>
<reference evidence="11 12" key="1">
    <citation type="submission" date="2018-05" db="EMBL/GenBank/DDBJ databases">
        <title>Pararhodobacter marina sp. nov., isolated from deep-sea water of the Indian Ocean.</title>
        <authorList>
            <person name="Lai Q.Sr."/>
            <person name="Liu X."/>
            <person name="Shao Z."/>
        </authorList>
    </citation>
    <scope>NUCLEOTIDE SEQUENCE [LARGE SCALE GENOMIC DNA]</scope>
    <source>
        <strain evidence="11 12">CIC4N-9</strain>
    </source>
</reference>
<feature type="transmembrane region" description="Helical" evidence="9">
    <location>
        <begin position="83"/>
        <end position="106"/>
    </location>
</feature>
<feature type="transmembrane region" description="Helical" evidence="9">
    <location>
        <begin position="28"/>
        <end position="43"/>
    </location>
</feature>
<keyword evidence="11" id="KW-0449">Lipoprotein</keyword>
<dbReference type="Pfam" id="PF00795">
    <property type="entry name" value="CN_hydrolase"/>
    <property type="match status" value="1"/>
</dbReference>
<evidence type="ECO:0000313" key="11">
    <source>
        <dbReference type="EMBL" id="PWE29081.1"/>
    </source>
</evidence>
<dbReference type="HAMAP" id="MF_01148">
    <property type="entry name" value="Lnt"/>
    <property type="match status" value="1"/>
</dbReference>
<proteinExistence type="inferred from homology"/>
<comment type="similarity">
    <text evidence="2 9">Belongs to the CN hydrolase family. Apolipoprotein N-acyltransferase subfamily.</text>
</comment>